<organism evidence="1 2">
    <name type="scientific">Aphis craccivora</name>
    <name type="common">Cowpea aphid</name>
    <dbReference type="NCBI Taxonomy" id="307492"/>
    <lineage>
        <taxon>Eukaryota</taxon>
        <taxon>Metazoa</taxon>
        <taxon>Ecdysozoa</taxon>
        <taxon>Arthropoda</taxon>
        <taxon>Hexapoda</taxon>
        <taxon>Insecta</taxon>
        <taxon>Pterygota</taxon>
        <taxon>Neoptera</taxon>
        <taxon>Paraneoptera</taxon>
        <taxon>Hemiptera</taxon>
        <taxon>Sternorrhyncha</taxon>
        <taxon>Aphidomorpha</taxon>
        <taxon>Aphidoidea</taxon>
        <taxon>Aphididae</taxon>
        <taxon>Aphidini</taxon>
        <taxon>Aphis</taxon>
        <taxon>Aphis</taxon>
    </lineage>
</organism>
<protein>
    <submittedName>
        <fullName evidence="1">Uncharacterized protein</fullName>
    </submittedName>
</protein>
<sequence length="83" mass="9324">MSPISIPNSNISLLPTQLTPNNSELITTSYFSTSESQNKASTSHDTNILILPTRQSLKSVFENVVKWPIQEVSKSKRKRSQTF</sequence>
<comment type="caution">
    <text evidence="1">The sequence shown here is derived from an EMBL/GenBank/DDBJ whole genome shotgun (WGS) entry which is preliminary data.</text>
</comment>
<accession>A0A6G0VX19</accession>
<evidence type="ECO:0000313" key="1">
    <source>
        <dbReference type="EMBL" id="KAF0709990.1"/>
    </source>
</evidence>
<dbReference type="Proteomes" id="UP000478052">
    <property type="component" value="Unassembled WGS sequence"/>
</dbReference>
<name>A0A6G0VX19_APHCR</name>
<evidence type="ECO:0000313" key="2">
    <source>
        <dbReference type="Proteomes" id="UP000478052"/>
    </source>
</evidence>
<reference evidence="1 2" key="1">
    <citation type="submission" date="2019-08" db="EMBL/GenBank/DDBJ databases">
        <title>Whole genome of Aphis craccivora.</title>
        <authorList>
            <person name="Voronova N.V."/>
            <person name="Shulinski R.S."/>
            <person name="Bandarenka Y.V."/>
            <person name="Zhorov D.G."/>
            <person name="Warner D."/>
        </authorList>
    </citation>
    <scope>NUCLEOTIDE SEQUENCE [LARGE SCALE GENOMIC DNA]</scope>
    <source>
        <strain evidence="1">180601</strain>
        <tissue evidence="1">Whole Body</tissue>
    </source>
</reference>
<keyword evidence="2" id="KW-1185">Reference proteome</keyword>
<dbReference type="AlphaFoldDB" id="A0A6G0VX19"/>
<gene>
    <name evidence="1" type="ORF">FWK35_00033470</name>
</gene>
<dbReference type="EMBL" id="VUJU01011772">
    <property type="protein sequence ID" value="KAF0709990.1"/>
    <property type="molecule type" value="Genomic_DNA"/>
</dbReference>
<proteinExistence type="predicted"/>